<dbReference type="Proteomes" id="UP000824469">
    <property type="component" value="Unassembled WGS sequence"/>
</dbReference>
<dbReference type="PANTHER" id="PTHR22814">
    <property type="entry name" value="COPPER TRANSPORT PROTEIN ATOX1-RELATED"/>
    <property type="match status" value="1"/>
</dbReference>
<accession>A0AA38G654</accession>
<feature type="non-terminal residue" evidence="3">
    <location>
        <position position="213"/>
    </location>
</feature>
<reference evidence="3 4" key="1">
    <citation type="journal article" date="2021" name="Nat. Plants">
        <title>The Taxus genome provides insights into paclitaxel biosynthesis.</title>
        <authorList>
            <person name="Xiong X."/>
            <person name="Gou J."/>
            <person name="Liao Q."/>
            <person name="Li Y."/>
            <person name="Zhou Q."/>
            <person name="Bi G."/>
            <person name="Li C."/>
            <person name="Du R."/>
            <person name="Wang X."/>
            <person name="Sun T."/>
            <person name="Guo L."/>
            <person name="Liang H."/>
            <person name="Lu P."/>
            <person name="Wu Y."/>
            <person name="Zhang Z."/>
            <person name="Ro D.K."/>
            <person name="Shang Y."/>
            <person name="Huang S."/>
            <person name="Yan J."/>
        </authorList>
    </citation>
    <scope>NUCLEOTIDE SEQUENCE [LARGE SCALE GENOMIC DNA]</scope>
    <source>
        <strain evidence="3">Ta-2019</strain>
    </source>
</reference>
<evidence type="ECO:0000256" key="1">
    <source>
        <dbReference type="ARBA" id="ARBA00022723"/>
    </source>
</evidence>
<evidence type="ECO:0000313" key="4">
    <source>
        <dbReference type="Proteomes" id="UP000824469"/>
    </source>
</evidence>
<feature type="non-terminal residue" evidence="3">
    <location>
        <position position="1"/>
    </location>
</feature>
<dbReference type="Gene3D" id="3.30.70.100">
    <property type="match status" value="1"/>
</dbReference>
<protein>
    <recommendedName>
        <fullName evidence="2">HMA domain-containing protein</fullName>
    </recommendedName>
</protein>
<proteinExistence type="predicted"/>
<organism evidence="3 4">
    <name type="scientific">Taxus chinensis</name>
    <name type="common">Chinese yew</name>
    <name type="synonym">Taxus wallichiana var. chinensis</name>
    <dbReference type="NCBI Taxonomy" id="29808"/>
    <lineage>
        <taxon>Eukaryota</taxon>
        <taxon>Viridiplantae</taxon>
        <taxon>Streptophyta</taxon>
        <taxon>Embryophyta</taxon>
        <taxon>Tracheophyta</taxon>
        <taxon>Spermatophyta</taxon>
        <taxon>Pinopsida</taxon>
        <taxon>Pinidae</taxon>
        <taxon>Conifers II</taxon>
        <taxon>Cupressales</taxon>
        <taxon>Taxaceae</taxon>
        <taxon>Taxus</taxon>
    </lineage>
</organism>
<dbReference type="Pfam" id="PF00403">
    <property type="entry name" value="HMA"/>
    <property type="match status" value="1"/>
</dbReference>
<dbReference type="GO" id="GO:0046872">
    <property type="term" value="F:metal ion binding"/>
    <property type="evidence" value="ECO:0007669"/>
    <property type="project" value="UniProtKB-KW"/>
</dbReference>
<evidence type="ECO:0000259" key="2">
    <source>
        <dbReference type="PROSITE" id="PS50846"/>
    </source>
</evidence>
<dbReference type="OMA" id="AIWYADS"/>
<dbReference type="InterPro" id="IPR036163">
    <property type="entry name" value="HMA_dom_sf"/>
</dbReference>
<dbReference type="EMBL" id="JAHRHJ020000005">
    <property type="protein sequence ID" value="KAH9315925.1"/>
    <property type="molecule type" value="Genomic_DNA"/>
</dbReference>
<dbReference type="InterPro" id="IPR006121">
    <property type="entry name" value="HMA_dom"/>
</dbReference>
<gene>
    <name evidence="3" type="ORF">KI387_024552</name>
</gene>
<dbReference type="CDD" id="cd00371">
    <property type="entry name" value="HMA"/>
    <property type="match status" value="1"/>
</dbReference>
<feature type="domain" description="HMA" evidence="2">
    <location>
        <begin position="1"/>
        <end position="62"/>
    </location>
</feature>
<keyword evidence="4" id="KW-1185">Reference proteome</keyword>
<comment type="caution">
    <text evidence="3">The sequence shown here is derived from an EMBL/GenBank/DDBJ whole genome shotgun (WGS) entry which is preliminary data.</text>
</comment>
<keyword evidence="1" id="KW-0479">Metal-binding</keyword>
<sequence length="213" mass="24358">KVEMRVPLYSYGCERKIRKVLSQFKGLHHVDVDFYQQKVSVTGMLNRDQILAAIKVKRKSAEFWSCKEDFLHENNPVNQNNLPPANASKKKKKDATVMSSKILFQQYERTCQSTVWCVDSHGNVCSNSVTTREEVKSLTLFSGMSFSLRWVHSFLLEGFIDLISDTLFISLLDILGVLIEKSCGKVWITFGCTTMIPPHNGYDHREIITGDME</sequence>
<dbReference type="SUPFAM" id="SSF55008">
    <property type="entry name" value="HMA, heavy metal-associated domain"/>
    <property type="match status" value="1"/>
</dbReference>
<dbReference type="AlphaFoldDB" id="A0AA38G654"/>
<evidence type="ECO:0000313" key="3">
    <source>
        <dbReference type="EMBL" id="KAH9315925.1"/>
    </source>
</evidence>
<dbReference type="PROSITE" id="PS50846">
    <property type="entry name" value="HMA_2"/>
    <property type="match status" value="1"/>
</dbReference>
<dbReference type="PANTHER" id="PTHR22814:SF305">
    <property type="entry name" value="HEAVY METAL TRANSPORT_DETOXIFICATION SUPERFAMILY PROTEIN"/>
    <property type="match status" value="1"/>
</dbReference>
<name>A0AA38G654_TAXCH</name>